<dbReference type="AlphaFoldDB" id="A0AAV2KLQ6"/>
<dbReference type="EMBL" id="OZ035841">
    <property type="protein sequence ID" value="CAL1590866.1"/>
    <property type="molecule type" value="Genomic_DNA"/>
</dbReference>
<name>A0AAV2KLQ6_KNICA</name>
<keyword evidence="2" id="KW-1185">Reference proteome</keyword>
<accession>A0AAV2KLQ6</accession>
<dbReference type="Proteomes" id="UP001497482">
    <property type="component" value="Chromosome 19"/>
</dbReference>
<evidence type="ECO:0000313" key="1">
    <source>
        <dbReference type="EMBL" id="CAL1590866.1"/>
    </source>
</evidence>
<reference evidence="1 2" key="1">
    <citation type="submission" date="2024-04" db="EMBL/GenBank/DDBJ databases">
        <authorList>
            <person name="Waldvogel A.-M."/>
            <person name="Schoenle A."/>
        </authorList>
    </citation>
    <scope>NUCLEOTIDE SEQUENCE [LARGE SCALE GENOMIC DNA]</scope>
</reference>
<sequence>MAHYFYLPPRYRLPASDVKTAGRHKPLSFIGSVGYSAFPGCHPPSQINTRVSAGVDCPPLFSSTCAVAPTSPEQDSPVDLPSSLDSISSLDLVSLVQDHNPPEVIQVSSTPEPQNLQDCSTSSETVSPIERAVPPETHDISSNAAHFMVSTMIQHFLNKSPVFLDIMEQGRVILQLREVEQRVSMPQGTDLKTKDLKAIAKETTRSLREELGPFTSPLLWSEYFLNAAVRHLNFQLEDFIDEDRGRGPRRFFSRVFKMFRIRKNRVSPGPLRAYIRSAS</sequence>
<gene>
    <name evidence="1" type="ORF">KC01_LOCUS20310</name>
</gene>
<proteinExistence type="predicted"/>
<evidence type="ECO:0000313" key="2">
    <source>
        <dbReference type="Proteomes" id="UP001497482"/>
    </source>
</evidence>
<protein>
    <submittedName>
        <fullName evidence="1">Uncharacterized protein</fullName>
    </submittedName>
</protein>
<organism evidence="1 2">
    <name type="scientific">Knipowitschia caucasica</name>
    <name type="common">Caucasian dwarf goby</name>
    <name type="synonym">Pomatoschistus caucasicus</name>
    <dbReference type="NCBI Taxonomy" id="637954"/>
    <lineage>
        <taxon>Eukaryota</taxon>
        <taxon>Metazoa</taxon>
        <taxon>Chordata</taxon>
        <taxon>Craniata</taxon>
        <taxon>Vertebrata</taxon>
        <taxon>Euteleostomi</taxon>
        <taxon>Actinopterygii</taxon>
        <taxon>Neopterygii</taxon>
        <taxon>Teleostei</taxon>
        <taxon>Neoteleostei</taxon>
        <taxon>Acanthomorphata</taxon>
        <taxon>Gobiaria</taxon>
        <taxon>Gobiiformes</taxon>
        <taxon>Gobioidei</taxon>
        <taxon>Gobiidae</taxon>
        <taxon>Gobiinae</taxon>
        <taxon>Knipowitschia</taxon>
    </lineage>
</organism>